<dbReference type="EMBL" id="CM051406">
    <property type="protein sequence ID" value="KAJ4703361.1"/>
    <property type="molecule type" value="Genomic_DNA"/>
</dbReference>
<proteinExistence type="predicted"/>
<evidence type="ECO:0000313" key="1">
    <source>
        <dbReference type="EMBL" id="KAJ4703361.1"/>
    </source>
</evidence>
<accession>A0ACC1WWR3</accession>
<dbReference type="Proteomes" id="UP001164539">
    <property type="component" value="Chromosome 13"/>
</dbReference>
<sequence>MQPTGFGVAIGAMKTGNSDPLRVHALISAHCVHIFGKGLKIRYPPCHGPPKCTRDHRKLKSTTTRFSLDQRAQVPDSATLSKRSANSRMNSTRADSRRVGSGMAEARSCTELSGVCGMHAQLPTTSSTVARKMGRSWVAA</sequence>
<name>A0ACC1WWR3_MELAZ</name>
<reference evidence="1 2" key="1">
    <citation type="journal article" date="2023" name="Science">
        <title>Complex scaffold remodeling in plant triterpene biosynthesis.</title>
        <authorList>
            <person name="De La Pena R."/>
            <person name="Hodgson H."/>
            <person name="Liu J.C."/>
            <person name="Stephenson M.J."/>
            <person name="Martin A.C."/>
            <person name="Owen C."/>
            <person name="Harkess A."/>
            <person name="Leebens-Mack J."/>
            <person name="Jimenez L.E."/>
            <person name="Osbourn A."/>
            <person name="Sattely E.S."/>
        </authorList>
    </citation>
    <scope>NUCLEOTIDE SEQUENCE [LARGE SCALE GENOMIC DNA]</scope>
    <source>
        <strain evidence="2">cv. JPN11</strain>
        <tissue evidence="1">Leaf</tissue>
    </source>
</reference>
<organism evidence="1 2">
    <name type="scientific">Melia azedarach</name>
    <name type="common">Chinaberry tree</name>
    <dbReference type="NCBI Taxonomy" id="155640"/>
    <lineage>
        <taxon>Eukaryota</taxon>
        <taxon>Viridiplantae</taxon>
        <taxon>Streptophyta</taxon>
        <taxon>Embryophyta</taxon>
        <taxon>Tracheophyta</taxon>
        <taxon>Spermatophyta</taxon>
        <taxon>Magnoliopsida</taxon>
        <taxon>eudicotyledons</taxon>
        <taxon>Gunneridae</taxon>
        <taxon>Pentapetalae</taxon>
        <taxon>rosids</taxon>
        <taxon>malvids</taxon>
        <taxon>Sapindales</taxon>
        <taxon>Meliaceae</taxon>
        <taxon>Melia</taxon>
    </lineage>
</organism>
<comment type="caution">
    <text evidence="1">The sequence shown here is derived from an EMBL/GenBank/DDBJ whole genome shotgun (WGS) entry which is preliminary data.</text>
</comment>
<keyword evidence="2" id="KW-1185">Reference proteome</keyword>
<protein>
    <submittedName>
        <fullName evidence="1">Uncharacterized protein</fullName>
    </submittedName>
</protein>
<evidence type="ECO:0000313" key="2">
    <source>
        <dbReference type="Proteomes" id="UP001164539"/>
    </source>
</evidence>
<gene>
    <name evidence="1" type="ORF">OWV82_023281</name>
</gene>